<reference evidence="2" key="2">
    <citation type="submission" date="2023-06" db="EMBL/GenBank/DDBJ databases">
        <authorList>
            <consortium name="Lawrence Berkeley National Laboratory"/>
            <person name="Haridas S."/>
            <person name="Hensen N."/>
            <person name="Bonometti L."/>
            <person name="Westerberg I."/>
            <person name="Brannstrom I.O."/>
            <person name="Guillou S."/>
            <person name="Cros-Aarteil S."/>
            <person name="Calhoun S."/>
            <person name="Kuo A."/>
            <person name="Mondo S."/>
            <person name="Pangilinan J."/>
            <person name="Riley R."/>
            <person name="LaButti K."/>
            <person name="Andreopoulos B."/>
            <person name="Lipzen A."/>
            <person name="Chen C."/>
            <person name="Yanf M."/>
            <person name="Daum C."/>
            <person name="Ng V."/>
            <person name="Clum A."/>
            <person name="Steindorff A."/>
            <person name="Ohm R."/>
            <person name="Martin F."/>
            <person name="Silar P."/>
            <person name="Natvig D."/>
            <person name="Lalanne C."/>
            <person name="Gautier V."/>
            <person name="Ament-velasquez S.L."/>
            <person name="Kruys A."/>
            <person name="Hutchinson M.I."/>
            <person name="Powell A.J."/>
            <person name="Barry K."/>
            <person name="Miller A.N."/>
            <person name="Grigoriev I.V."/>
            <person name="Debuchy R."/>
            <person name="Gladieux P."/>
            <person name="Thoren M.H."/>
            <person name="Johannesson H."/>
        </authorList>
    </citation>
    <scope>NUCLEOTIDE SEQUENCE</scope>
    <source>
        <strain evidence="2">CBS 232.78</strain>
    </source>
</reference>
<dbReference type="PANTHER" id="PTHR33112:SF16">
    <property type="entry name" value="HETEROKARYON INCOMPATIBILITY DOMAIN-CONTAINING PROTEIN"/>
    <property type="match status" value="1"/>
</dbReference>
<organism evidence="2 3">
    <name type="scientific">Podospora didyma</name>
    <dbReference type="NCBI Taxonomy" id="330526"/>
    <lineage>
        <taxon>Eukaryota</taxon>
        <taxon>Fungi</taxon>
        <taxon>Dikarya</taxon>
        <taxon>Ascomycota</taxon>
        <taxon>Pezizomycotina</taxon>
        <taxon>Sordariomycetes</taxon>
        <taxon>Sordariomycetidae</taxon>
        <taxon>Sordariales</taxon>
        <taxon>Podosporaceae</taxon>
        <taxon>Podospora</taxon>
    </lineage>
</organism>
<protein>
    <recommendedName>
        <fullName evidence="1">Heterokaryon incompatibility domain-containing protein</fullName>
    </recommendedName>
</protein>
<dbReference type="EMBL" id="JAULSW010000002">
    <property type="protein sequence ID" value="KAK3391160.1"/>
    <property type="molecule type" value="Genomic_DNA"/>
</dbReference>
<evidence type="ECO:0000259" key="1">
    <source>
        <dbReference type="Pfam" id="PF06985"/>
    </source>
</evidence>
<gene>
    <name evidence="2" type="ORF">B0H63DRAFT_520354</name>
</gene>
<proteinExistence type="predicted"/>
<keyword evidence="3" id="KW-1185">Reference proteome</keyword>
<accession>A0AAE0P0S5</accession>
<dbReference type="PANTHER" id="PTHR33112">
    <property type="entry name" value="DOMAIN PROTEIN, PUTATIVE-RELATED"/>
    <property type="match status" value="1"/>
</dbReference>
<comment type="caution">
    <text evidence="2">The sequence shown here is derived from an EMBL/GenBank/DDBJ whole genome shotgun (WGS) entry which is preliminary data.</text>
</comment>
<feature type="domain" description="Heterokaryon incompatibility" evidence="1">
    <location>
        <begin position="19"/>
        <end position="40"/>
    </location>
</feature>
<dbReference type="InterPro" id="IPR010730">
    <property type="entry name" value="HET"/>
</dbReference>
<evidence type="ECO:0000313" key="3">
    <source>
        <dbReference type="Proteomes" id="UP001285441"/>
    </source>
</evidence>
<dbReference type="AlphaFoldDB" id="A0AAE0P0S5"/>
<dbReference type="Proteomes" id="UP001285441">
    <property type="component" value="Unassembled WGS sequence"/>
</dbReference>
<dbReference type="Pfam" id="PF06985">
    <property type="entry name" value="HET"/>
    <property type="match status" value="1"/>
</dbReference>
<reference evidence="2" key="1">
    <citation type="journal article" date="2023" name="Mol. Phylogenet. Evol.">
        <title>Genome-scale phylogeny and comparative genomics of the fungal order Sordariales.</title>
        <authorList>
            <person name="Hensen N."/>
            <person name="Bonometti L."/>
            <person name="Westerberg I."/>
            <person name="Brannstrom I.O."/>
            <person name="Guillou S."/>
            <person name="Cros-Aarteil S."/>
            <person name="Calhoun S."/>
            <person name="Haridas S."/>
            <person name="Kuo A."/>
            <person name="Mondo S."/>
            <person name="Pangilinan J."/>
            <person name="Riley R."/>
            <person name="LaButti K."/>
            <person name="Andreopoulos B."/>
            <person name="Lipzen A."/>
            <person name="Chen C."/>
            <person name="Yan M."/>
            <person name="Daum C."/>
            <person name="Ng V."/>
            <person name="Clum A."/>
            <person name="Steindorff A."/>
            <person name="Ohm R.A."/>
            <person name="Martin F."/>
            <person name="Silar P."/>
            <person name="Natvig D.O."/>
            <person name="Lalanne C."/>
            <person name="Gautier V."/>
            <person name="Ament-Velasquez S.L."/>
            <person name="Kruys A."/>
            <person name="Hutchinson M.I."/>
            <person name="Powell A.J."/>
            <person name="Barry K."/>
            <person name="Miller A.N."/>
            <person name="Grigoriev I.V."/>
            <person name="Debuchy R."/>
            <person name="Gladieux P."/>
            <person name="Hiltunen Thoren M."/>
            <person name="Johannesson H."/>
        </authorList>
    </citation>
    <scope>NUCLEOTIDE SEQUENCE</scope>
    <source>
        <strain evidence="2">CBS 232.78</strain>
    </source>
</reference>
<sequence>MKQAHKHLPRLHLDHSTPRHEYLWIDSLCIIQSDAQDWAVDGASEGDGECCIDKRSYSAEGVLRMECPGPEGGKNSKNTAVYARRSQRGMYRTLAKLRGGEPVQGGKSAFGQPLDTRAWTFQEELATRILFYTEDELQWRCSQANACECRGTRKPPKGYRNSLRVKLAEAKCLTLMEQISKPLTKWTLGN</sequence>
<evidence type="ECO:0000313" key="2">
    <source>
        <dbReference type="EMBL" id="KAK3391160.1"/>
    </source>
</evidence>
<name>A0AAE0P0S5_9PEZI</name>